<protein>
    <recommendedName>
        <fullName evidence="7">Pre-mRNA-splicing factor 38</fullName>
    </recommendedName>
</protein>
<keyword evidence="3 7" id="KW-0507">mRNA processing</keyword>
<accession>A0A8H3FJL0</accession>
<dbReference type="AlphaFoldDB" id="A0A8H3FJL0"/>
<organism evidence="9 10">
    <name type="scientific">Imshaugia aleurites</name>
    <dbReference type="NCBI Taxonomy" id="172621"/>
    <lineage>
        <taxon>Eukaryota</taxon>
        <taxon>Fungi</taxon>
        <taxon>Dikarya</taxon>
        <taxon>Ascomycota</taxon>
        <taxon>Pezizomycotina</taxon>
        <taxon>Lecanoromycetes</taxon>
        <taxon>OSLEUM clade</taxon>
        <taxon>Lecanoromycetidae</taxon>
        <taxon>Lecanorales</taxon>
        <taxon>Lecanorineae</taxon>
        <taxon>Parmeliaceae</taxon>
        <taxon>Imshaugia</taxon>
    </lineage>
</organism>
<keyword evidence="10" id="KW-1185">Reference proteome</keyword>
<evidence type="ECO:0000256" key="1">
    <source>
        <dbReference type="ARBA" id="ARBA00004123"/>
    </source>
</evidence>
<reference evidence="9" key="1">
    <citation type="submission" date="2021-03" db="EMBL/GenBank/DDBJ databases">
        <authorList>
            <person name="Tagirdzhanova G."/>
        </authorList>
    </citation>
    <scope>NUCLEOTIDE SEQUENCE</scope>
</reference>
<evidence type="ECO:0000256" key="5">
    <source>
        <dbReference type="ARBA" id="ARBA00023187"/>
    </source>
</evidence>
<evidence type="ECO:0000256" key="2">
    <source>
        <dbReference type="ARBA" id="ARBA00006164"/>
    </source>
</evidence>
<dbReference type="InterPro" id="IPR005037">
    <property type="entry name" value="PRP38"/>
</dbReference>
<dbReference type="PANTHER" id="PTHR23142">
    <property type="entry name" value="PRE-MRNA-SPLICING FACTOR 38A-RELATED"/>
    <property type="match status" value="1"/>
</dbReference>
<sequence length="238" mass="27062">MSHQADAKRLFDSRGYTGATIHDQNPVHLLEKPVRDRIIESYYWKEQCFAINEATLCDRAAALTFIGGTYGQQKPTPFLCLAMKLLQLMPEKGIVLEYLRQEEFKYLSALAAFYIRLTFEAKEVYGILEPLLGDWRKLRRRTRDGGYALTYIDQFVDDLLTKDRVCGTSLRKLPQRTVLEDLGVLEMRESALGEELEGLDDDEDEVVEVQVNGHGEEDLSSPERNGNGNGVEYSDSEG</sequence>
<evidence type="ECO:0000256" key="6">
    <source>
        <dbReference type="ARBA" id="ARBA00023242"/>
    </source>
</evidence>
<evidence type="ECO:0000256" key="7">
    <source>
        <dbReference type="RuleBase" id="RU367025"/>
    </source>
</evidence>
<dbReference type="GO" id="GO:0000398">
    <property type="term" value="P:mRNA splicing, via spliceosome"/>
    <property type="evidence" value="ECO:0007669"/>
    <property type="project" value="UniProtKB-UniRule"/>
</dbReference>
<comment type="caution">
    <text evidence="9">The sequence shown here is derived from an EMBL/GenBank/DDBJ whole genome shotgun (WGS) entry which is preliminary data.</text>
</comment>
<dbReference type="Pfam" id="PF03371">
    <property type="entry name" value="PRP38"/>
    <property type="match status" value="1"/>
</dbReference>
<gene>
    <name evidence="9" type="ORF">IMSHALPRED_006326</name>
</gene>
<dbReference type="EMBL" id="CAJPDT010000038">
    <property type="protein sequence ID" value="CAF9924915.1"/>
    <property type="molecule type" value="Genomic_DNA"/>
</dbReference>
<dbReference type="OrthoDB" id="190958at2759"/>
<evidence type="ECO:0000313" key="10">
    <source>
        <dbReference type="Proteomes" id="UP000664534"/>
    </source>
</evidence>
<evidence type="ECO:0000313" key="9">
    <source>
        <dbReference type="EMBL" id="CAF9924915.1"/>
    </source>
</evidence>
<keyword evidence="6 7" id="KW-0539">Nucleus</keyword>
<evidence type="ECO:0000256" key="3">
    <source>
        <dbReference type="ARBA" id="ARBA00022664"/>
    </source>
</evidence>
<comment type="function">
    <text evidence="7">Required for pre-mRNA splicing.</text>
</comment>
<comment type="similarity">
    <text evidence="2 7">Belongs to the PRP38 family.</text>
</comment>
<name>A0A8H3FJL0_9LECA</name>
<keyword evidence="4 7" id="KW-0747">Spliceosome</keyword>
<comment type="subcellular location">
    <subcellularLocation>
        <location evidence="1 7">Nucleus</location>
    </subcellularLocation>
</comment>
<evidence type="ECO:0000256" key="4">
    <source>
        <dbReference type="ARBA" id="ARBA00022728"/>
    </source>
</evidence>
<dbReference type="GO" id="GO:0005681">
    <property type="term" value="C:spliceosomal complex"/>
    <property type="evidence" value="ECO:0007669"/>
    <property type="project" value="UniProtKB-KW"/>
</dbReference>
<dbReference type="Proteomes" id="UP000664534">
    <property type="component" value="Unassembled WGS sequence"/>
</dbReference>
<proteinExistence type="inferred from homology"/>
<keyword evidence="5 7" id="KW-0508">mRNA splicing</keyword>
<feature type="region of interest" description="Disordered" evidence="8">
    <location>
        <begin position="211"/>
        <end position="238"/>
    </location>
</feature>
<evidence type="ECO:0000256" key="8">
    <source>
        <dbReference type="SAM" id="MobiDB-lite"/>
    </source>
</evidence>